<accession>A0A3M6Z3Z7</accession>
<feature type="region of interest" description="Disordered" evidence="1">
    <location>
        <begin position="40"/>
        <end position="97"/>
    </location>
</feature>
<reference evidence="2 3" key="1">
    <citation type="journal article" date="2018" name="BMC Genomics">
        <title>Genomic evidence for intraspecific hybridization in a clonal and extremely halotolerant yeast.</title>
        <authorList>
            <person name="Gostincar C."/>
            <person name="Stajich J.E."/>
            <person name="Zupancic J."/>
            <person name="Zalar P."/>
            <person name="Gunde-Cimerman N."/>
        </authorList>
    </citation>
    <scope>NUCLEOTIDE SEQUENCE [LARGE SCALE GENOMIC DNA]</scope>
    <source>
        <strain evidence="2 3">EXF-6654</strain>
    </source>
</reference>
<dbReference type="PANTHER" id="PTHR42354:SF1">
    <property type="entry name" value="C2H2-TYPE DOMAIN-CONTAINING PROTEIN"/>
    <property type="match status" value="1"/>
</dbReference>
<gene>
    <name evidence="2" type="ORF">D0868_04011</name>
</gene>
<dbReference type="VEuPathDB" id="FungiDB:BTJ68_04535"/>
<dbReference type="AlphaFoldDB" id="A0A3M6Z3Z7"/>
<evidence type="ECO:0000313" key="3">
    <source>
        <dbReference type="Proteomes" id="UP000282582"/>
    </source>
</evidence>
<evidence type="ECO:0000256" key="1">
    <source>
        <dbReference type="SAM" id="MobiDB-lite"/>
    </source>
</evidence>
<feature type="region of interest" description="Disordered" evidence="1">
    <location>
        <begin position="209"/>
        <end position="242"/>
    </location>
</feature>
<evidence type="ECO:0000313" key="2">
    <source>
        <dbReference type="EMBL" id="RMY09877.1"/>
    </source>
</evidence>
<comment type="caution">
    <text evidence="2">The sequence shown here is derived from an EMBL/GenBank/DDBJ whole genome shotgun (WGS) entry which is preliminary data.</text>
</comment>
<feature type="compositionally biased region" description="Basic residues" evidence="1">
    <location>
        <begin position="86"/>
        <end position="95"/>
    </location>
</feature>
<organism evidence="2 3">
    <name type="scientific">Hortaea werneckii</name>
    <name type="common">Black yeast</name>
    <name type="synonym">Cladosporium werneckii</name>
    <dbReference type="NCBI Taxonomy" id="91943"/>
    <lineage>
        <taxon>Eukaryota</taxon>
        <taxon>Fungi</taxon>
        <taxon>Dikarya</taxon>
        <taxon>Ascomycota</taxon>
        <taxon>Pezizomycotina</taxon>
        <taxon>Dothideomycetes</taxon>
        <taxon>Dothideomycetidae</taxon>
        <taxon>Mycosphaerellales</taxon>
        <taxon>Teratosphaeriaceae</taxon>
        <taxon>Hortaea</taxon>
    </lineage>
</organism>
<sequence>MNYANMIEEKHLKKGFIVATLISTIVGTLTTSMTLHDKVQEKRDKKKQKALDAKQTGEIEKLRKRVDALKSGNESDDETESTGSRSKSRNRRPRRRSLEEDDFVYESRRSRAMIERMYEDHLMRAGDRYATGDIMTENRLQKQLIQLQQTVINVLQDALYSGRGLTETDQRRLITAQSAARDGSLDALEDHYARISTRQRREILPNDTTQRLLPPAPSISNEEPSTHYLPPNPSPAPTTALRPYRPPHSIRSYSPDPALFCPYSIHLQTTIQPLSPSPPTTATEPTETFLTCPTCHSSIPVSARDYWILSTTGTATSSTHPHQPVFETGVYEEDDDFIPLPLPLPLPTPADLPTSERQRQGRREWKLTARFLVKSHTPEGEFACLFCEREGRRVDVATLTLQCERHTSLLEKEGVYSNLGLARVSKGLTLTTTPTTITTLEQQQQQQQQQHI</sequence>
<dbReference type="PANTHER" id="PTHR42354">
    <property type="entry name" value="C2H2-TYPE DOMAIN-CONTAINING PROTEIN"/>
    <property type="match status" value="1"/>
</dbReference>
<dbReference type="Proteomes" id="UP000282582">
    <property type="component" value="Unassembled WGS sequence"/>
</dbReference>
<protein>
    <submittedName>
        <fullName evidence="2">Uncharacterized protein</fullName>
    </submittedName>
</protein>
<proteinExistence type="predicted"/>
<dbReference type="EMBL" id="QWIK01000243">
    <property type="protein sequence ID" value="RMY09877.1"/>
    <property type="molecule type" value="Genomic_DNA"/>
</dbReference>
<name>A0A3M6Z3Z7_HORWE</name>
<feature type="compositionally biased region" description="Basic and acidic residues" evidence="1">
    <location>
        <begin position="40"/>
        <end position="68"/>
    </location>
</feature>